<sequence>MRLSKADGSQTTDVQRDALLASVIGGDALYENLASGQKDDRPQLAACTKTSEQILDSRKGLLQRTTGAVPDTRFTMCRN</sequence>
<accession>A0A1H0XJY1</accession>
<dbReference type="OrthoDB" id="3621759at2"/>
<protein>
    <submittedName>
        <fullName evidence="1">Uncharacterized protein</fullName>
    </submittedName>
</protein>
<dbReference type="RefSeq" id="WP_074698485.1">
    <property type="nucleotide sequence ID" value="NZ_FNKH01000001.1"/>
</dbReference>
<dbReference type="AlphaFoldDB" id="A0A1H0XJY1"/>
<evidence type="ECO:0000313" key="1">
    <source>
        <dbReference type="EMBL" id="SDQ03129.1"/>
    </source>
</evidence>
<keyword evidence="2" id="KW-1185">Reference proteome</keyword>
<reference evidence="1 2" key="1">
    <citation type="submission" date="2016-10" db="EMBL/GenBank/DDBJ databases">
        <authorList>
            <person name="de Groot N.N."/>
        </authorList>
    </citation>
    <scope>NUCLEOTIDE SEQUENCE [LARGE SCALE GENOMIC DNA]</scope>
    <source>
        <strain evidence="1 2">DSM 20117</strain>
    </source>
</reference>
<dbReference type="EMBL" id="FNKH01000001">
    <property type="protein sequence ID" value="SDQ03129.1"/>
    <property type="molecule type" value="Genomic_DNA"/>
</dbReference>
<dbReference type="STRING" id="37928.SAMN04489742_0024"/>
<proteinExistence type="predicted"/>
<evidence type="ECO:0000313" key="2">
    <source>
        <dbReference type="Proteomes" id="UP000181917"/>
    </source>
</evidence>
<organism evidence="1 2">
    <name type="scientific">Crystallibacter crystallopoietes</name>
    <dbReference type="NCBI Taxonomy" id="37928"/>
    <lineage>
        <taxon>Bacteria</taxon>
        <taxon>Bacillati</taxon>
        <taxon>Actinomycetota</taxon>
        <taxon>Actinomycetes</taxon>
        <taxon>Micrococcales</taxon>
        <taxon>Micrococcaceae</taxon>
        <taxon>Crystallibacter</taxon>
    </lineage>
</organism>
<name>A0A1H0XJY1_9MICC</name>
<gene>
    <name evidence="1" type="ORF">SAMN04489742_0024</name>
</gene>
<dbReference type="Proteomes" id="UP000181917">
    <property type="component" value="Unassembled WGS sequence"/>
</dbReference>